<dbReference type="HOGENOM" id="CLU_086499_0_2_1"/>
<evidence type="ECO:0000256" key="2">
    <source>
        <dbReference type="ARBA" id="ARBA00023274"/>
    </source>
</evidence>
<sequence length="161" mass="17578">MFVSRYARRPIVRLSRFYSEALNLVSAQTQPSPKIISIVDSIASLSLMETSELERLNIQEIAMPVASAPTSAPVEDQSAEAEAAPKAKEQTEFKVILEKFDAASKAKLIREIKGLIPNLNLVQAKAFVEGAPKVIQESATKEEVENLKKVLTAVGATLKIE</sequence>
<evidence type="ECO:0000256" key="1">
    <source>
        <dbReference type="ARBA" id="ARBA00022980"/>
    </source>
</evidence>
<keyword evidence="1 4" id="KW-0689">Ribosomal protein</keyword>
<dbReference type="OMA" id="LEDKWGV"/>
<evidence type="ECO:0000313" key="6">
    <source>
        <dbReference type="Proteomes" id="UP000030755"/>
    </source>
</evidence>
<organism evidence="4 6">
    <name type="scientific">Rozella allomycis (strain CSF55)</name>
    <dbReference type="NCBI Taxonomy" id="988480"/>
    <lineage>
        <taxon>Eukaryota</taxon>
        <taxon>Fungi</taxon>
        <taxon>Fungi incertae sedis</taxon>
        <taxon>Cryptomycota</taxon>
        <taxon>Cryptomycota incertae sedis</taxon>
        <taxon>Rozella</taxon>
    </lineage>
</organism>
<dbReference type="STRING" id="988480.A0A075B396"/>
<dbReference type="GO" id="GO:0005762">
    <property type="term" value="C:mitochondrial large ribosomal subunit"/>
    <property type="evidence" value="ECO:0007669"/>
    <property type="project" value="EnsemblFungi"/>
</dbReference>
<feature type="domain" description="Large ribosomal subunit protein bL12 C-terminal" evidence="3">
    <location>
        <begin position="93"/>
        <end position="160"/>
    </location>
</feature>
<keyword evidence="6" id="KW-1185">Reference proteome</keyword>
<dbReference type="Proteomes" id="UP000030755">
    <property type="component" value="Unassembled WGS sequence"/>
</dbReference>
<dbReference type="InterPro" id="IPR014719">
    <property type="entry name" value="Ribosomal_bL12_C/ClpS-like"/>
</dbReference>
<dbReference type="GO" id="GO:0006412">
    <property type="term" value="P:translation"/>
    <property type="evidence" value="ECO:0007669"/>
    <property type="project" value="InterPro"/>
</dbReference>
<name>A0A075B396_ROZAC</name>
<dbReference type="GO" id="GO:0003729">
    <property type="term" value="F:mRNA binding"/>
    <property type="evidence" value="ECO:0007669"/>
    <property type="project" value="TreeGrafter"/>
</dbReference>
<evidence type="ECO:0000259" key="3">
    <source>
        <dbReference type="Pfam" id="PF00542"/>
    </source>
</evidence>
<dbReference type="InterPro" id="IPR036235">
    <property type="entry name" value="Ribosomal_bL12_oligo_N_sf"/>
</dbReference>
<accession>A0A075B396</accession>
<protein>
    <submittedName>
        <fullName evidence="4">Ribosomal protein L7/L12/adaptor protein ClpS-like domain-containing protein</fullName>
    </submittedName>
</protein>
<dbReference type="InterPro" id="IPR013823">
    <property type="entry name" value="Ribosomal_bL12_C"/>
</dbReference>
<dbReference type="InterPro" id="IPR000206">
    <property type="entry name" value="Ribosomal_bL12"/>
</dbReference>
<dbReference type="PANTHER" id="PTHR45987">
    <property type="entry name" value="39S RIBOSOMAL PROTEIN L12"/>
    <property type="match status" value="1"/>
</dbReference>
<reference evidence="7" key="2">
    <citation type="journal article" date="2018" name="Nat. Microbiol.">
        <title>Leveraging single-cell genomics to expand the fungal tree of life.</title>
        <authorList>
            <person name="Ahrendt S.R."/>
            <person name="Quandt C.A."/>
            <person name="Ciobanu D."/>
            <person name="Clum A."/>
            <person name="Salamov A."/>
            <person name="Andreopoulos B."/>
            <person name="Cheng J.F."/>
            <person name="Woyke T."/>
            <person name="Pelin A."/>
            <person name="Henrissat B."/>
            <person name="Reynolds N.K."/>
            <person name="Benny G.L."/>
            <person name="Smith M.E."/>
            <person name="James T.Y."/>
            <person name="Grigoriev I.V."/>
        </authorList>
    </citation>
    <scope>NUCLEOTIDE SEQUENCE [LARGE SCALE GENOMIC DNA]</scope>
    <source>
        <strain evidence="7">CSF55</strain>
    </source>
</reference>
<dbReference type="Proteomes" id="UP000281549">
    <property type="component" value="Unassembled WGS sequence"/>
</dbReference>
<dbReference type="Gene3D" id="3.30.1390.10">
    <property type="match status" value="1"/>
</dbReference>
<evidence type="ECO:0000313" key="7">
    <source>
        <dbReference type="Proteomes" id="UP000281549"/>
    </source>
</evidence>
<reference evidence="5" key="3">
    <citation type="submission" date="2018-08" db="EMBL/GenBank/DDBJ databases">
        <title>Leveraging single-cell genomics to expand the Fungal Tree of Life.</title>
        <authorList>
            <consortium name="DOE Joint Genome Institute"/>
            <person name="Ahrendt S.R."/>
            <person name="Quandt C.A."/>
            <person name="Ciobanu D."/>
            <person name="Clum A."/>
            <person name="Salamov A."/>
            <person name="Andreopoulos B."/>
            <person name="Cheng J.-F."/>
            <person name="Woyke T."/>
            <person name="Pelin A."/>
            <person name="Henrissat B."/>
            <person name="Reynolds N."/>
            <person name="Benny G.L."/>
            <person name="Smith M.E."/>
            <person name="James T.Y."/>
            <person name="Grigoriev I.V."/>
        </authorList>
    </citation>
    <scope>NUCLEOTIDE SEQUENCE</scope>
    <source>
        <strain evidence="5">CSF55</strain>
    </source>
</reference>
<dbReference type="EMBL" id="KE560848">
    <property type="protein sequence ID" value="EPZ35278.1"/>
    <property type="molecule type" value="Genomic_DNA"/>
</dbReference>
<evidence type="ECO:0000313" key="4">
    <source>
        <dbReference type="EMBL" id="EPZ35278.1"/>
    </source>
</evidence>
<dbReference type="PANTHER" id="PTHR45987:SF4">
    <property type="entry name" value="LARGE RIBOSOMAL SUBUNIT PROTEIN BL12M"/>
    <property type="match status" value="1"/>
</dbReference>
<reference evidence="4 6" key="1">
    <citation type="journal article" date="2013" name="Curr. Biol.">
        <title>Shared signatures of parasitism and phylogenomics unite Cryptomycota and microsporidia.</title>
        <authorList>
            <person name="James T.Y."/>
            <person name="Pelin A."/>
            <person name="Bonen L."/>
            <person name="Ahrendt S."/>
            <person name="Sain D."/>
            <person name="Corradi N."/>
            <person name="Stajich J.E."/>
        </authorList>
    </citation>
    <scope>NUCLEOTIDE SEQUENCE [LARGE SCALE GENOMIC DNA]</scope>
    <source>
        <strain evidence="4">CSF55</strain>
        <strain evidence="4">CSF55</strain>
    </source>
</reference>
<proteinExistence type="predicted"/>
<dbReference type="SUPFAM" id="SSF54736">
    <property type="entry name" value="ClpS-like"/>
    <property type="match status" value="1"/>
</dbReference>
<dbReference type="AlphaFoldDB" id="A0A075B396"/>
<dbReference type="SUPFAM" id="SSF48300">
    <property type="entry name" value="Ribosomal protein L7/12, oligomerisation (N-terminal) domain"/>
    <property type="match status" value="1"/>
</dbReference>
<evidence type="ECO:0000313" key="5">
    <source>
        <dbReference type="EMBL" id="RKP20641.1"/>
    </source>
</evidence>
<gene>
    <name evidence="4" type="ORF">O9G_000674</name>
    <name evidence="5" type="ORF">ROZALSC1DRAFT_27894</name>
</gene>
<dbReference type="EMBL" id="ML005037">
    <property type="protein sequence ID" value="RKP20641.1"/>
    <property type="molecule type" value="Genomic_DNA"/>
</dbReference>
<keyword evidence="2" id="KW-0687">Ribonucleoprotein</keyword>
<dbReference type="Pfam" id="PF00542">
    <property type="entry name" value="Ribosomal_L12"/>
    <property type="match status" value="1"/>
</dbReference>
<dbReference type="GO" id="GO:0042645">
    <property type="term" value="C:mitochondrial nucleoid"/>
    <property type="evidence" value="ECO:0007669"/>
    <property type="project" value="EnsemblFungi"/>
</dbReference>
<dbReference type="OrthoDB" id="250175at2759"/>
<dbReference type="GO" id="GO:0003735">
    <property type="term" value="F:structural constituent of ribosome"/>
    <property type="evidence" value="ECO:0007669"/>
    <property type="project" value="EnsemblFungi"/>
</dbReference>